<sequence length="116" mass="13731">MAKLDEKGIIEFTEEDIETAWNNSPELVNKEAQEFRMCFICKFHMKRKEFNNLELGKFGWIPEPINIKNFSFESANFVAIHPGCSEFRPKDDCTKILNKVKKMLWAFDESIYENEK</sequence>
<dbReference type="KEGG" id="schi:SCHIN_v1c03650"/>
<gene>
    <name evidence="1" type="ORF">SCHIN_v1c03650</name>
</gene>
<dbReference type="Proteomes" id="UP000323144">
    <property type="component" value="Chromosome"/>
</dbReference>
<dbReference type="EMBL" id="CP043026">
    <property type="protein sequence ID" value="QEH61562.1"/>
    <property type="molecule type" value="Genomic_DNA"/>
</dbReference>
<reference evidence="1 2" key="1">
    <citation type="submission" date="2019-08" db="EMBL/GenBank/DDBJ databases">
        <title>Complete genome sequence of Spiroplasma chinense CCH (DSM 19755).</title>
        <authorList>
            <person name="Shen H.-Y."/>
            <person name="Lin Y.-C."/>
            <person name="Chou L."/>
            <person name="Kuo C.-H."/>
        </authorList>
    </citation>
    <scope>NUCLEOTIDE SEQUENCE [LARGE SCALE GENOMIC DNA]</scope>
    <source>
        <strain evidence="1 2">CCH</strain>
    </source>
</reference>
<accession>A0A5B9Y680</accession>
<organism evidence="1 2">
    <name type="scientific">Spiroplasma chinense</name>
    <dbReference type="NCBI Taxonomy" id="216932"/>
    <lineage>
        <taxon>Bacteria</taxon>
        <taxon>Bacillati</taxon>
        <taxon>Mycoplasmatota</taxon>
        <taxon>Mollicutes</taxon>
        <taxon>Entomoplasmatales</taxon>
        <taxon>Spiroplasmataceae</taxon>
        <taxon>Spiroplasma</taxon>
    </lineage>
</organism>
<evidence type="ECO:0000313" key="2">
    <source>
        <dbReference type="Proteomes" id="UP000323144"/>
    </source>
</evidence>
<protein>
    <submittedName>
        <fullName evidence="1">Uncharacterized protein</fullName>
    </submittedName>
</protein>
<evidence type="ECO:0000313" key="1">
    <source>
        <dbReference type="EMBL" id="QEH61562.1"/>
    </source>
</evidence>
<name>A0A5B9Y680_9MOLU</name>
<dbReference type="AlphaFoldDB" id="A0A5B9Y680"/>
<dbReference type="RefSeq" id="WP_166507954.1">
    <property type="nucleotide sequence ID" value="NZ_CP043026.1"/>
</dbReference>
<keyword evidence="2" id="KW-1185">Reference proteome</keyword>
<proteinExistence type="predicted"/>